<dbReference type="EMBL" id="JARBHB010000001">
    <property type="protein sequence ID" value="KAJ8898133.1"/>
    <property type="molecule type" value="Genomic_DNA"/>
</dbReference>
<name>A0ABQ9IQ56_9NEOP</name>
<evidence type="ECO:0000256" key="1">
    <source>
        <dbReference type="SAM" id="MobiDB-lite"/>
    </source>
</evidence>
<protein>
    <submittedName>
        <fullName evidence="2">Uncharacterized protein</fullName>
    </submittedName>
</protein>
<evidence type="ECO:0000313" key="2">
    <source>
        <dbReference type="EMBL" id="KAJ8898133.1"/>
    </source>
</evidence>
<gene>
    <name evidence="2" type="ORF">PR048_003493</name>
</gene>
<evidence type="ECO:0000313" key="3">
    <source>
        <dbReference type="Proteomes" id="UP001159363"/>
    </source>
</evidence>
<dbReference type="Proteomes" id="UP001159363">
    <property type="component" value="Chromosome 1"/>
</dbReference>
<proteinExistence type="predicted"/>
<reference evidence="2 3" key="1">
    <citation type="submission" date="2023-02" db="EMBL/GenBank/DDBJ databases">
        <title>LHISI_Scaffold_Assembly.</title>
        <authorList>
            <person name="Stuart O.P."/>
            <person name="Cleave R."/>
            <person name="Magrath M.J.L."/>
            <person name="Mikheyev A.S."/>
        </authorList>
    </citation>
    <scope>NUCLEOTIDE SEQUENCE [LARGE SCALE GENOMIC DNA]</scope>
    <source>
        <strain evidence="2">Daus_M_001</strain>
        <tissue evidence="2">Leg muscle</tissue>
    </source>
</reference>
<feature type="compositionally biased region" description="Basic and acidic residues" evidence="1">
    <location>
        <begin position="119"/>
        <end position="130"/>
    </location>
</feature>
<accession>A0ABQ9IQ56</accession>
<keyword evidence="3" id="KW-1185">Reference proteome</keyword>
<comment type="caution">
    <text evidence="2">The sequence shown here is derived from an EMBL/GenBank/DDBJ whole genome shotgun (WGS) entry which is preliminary data.</text>
</comment>
<feature type="region of interest" description="Disordered" evidence="1">
    <location>
        <begin position="40"/>
        <end position="65"/>
    </location>
</feature>
<feature type="compositionally biased region" description="Basic and acidic residues" evidence="1">
    <location>
        <begin position="170"/>
        <end position="180"/>
    </location>
</feature>
<organism evidence="2 3">
    <name type="scientific">Dryococelus australis</name>
    <dbReference type="NCBI Taxonomy" id="614101"/>
    <lineage>
        <taxon>Eukaryota</taxon>
        <taxon>Metazoa</taxon>
        <taxon>Ecdysozoa</taxon>
        <taxon>Arthropoda</taxon>
        <taxon>Hexapoda</taxon>
        <taxon>Insecta</taxon>
        <taxon>Pterygota</taxon>
        <taxon>Neoptera</taxon>
        <taxon>Polyneoptera</taxon>
        <taxon>Phasmatodea</taxon>
        <taxon>Verophasmatodea</taxon>
        <taxon>Anareolatae</taxon>
        <taxon>Phasmatidae</taxon>
        <taxon>Eurycanthinae</taxon>
        <taxon>Dryococelus</taxon>
    </lineage>
</organism>
<sequence>MRADTSTKQRTAETRVLAGAKLAARCGSAVGSWLAVVASSRSRNSTTPAMLPRPGLAEPLLPSRSPNHVVTNTTVFEYTAPPISPATNVGDTDTAAGDRKQQELPRAAVHVRAGGGSREIPERKPADQRHRPARFPNAMTRSDPAKDSTRFALVGGERANRSATAAPKESISRTLRERYF</sequence>
<feature type="region of interest" description="Disordered" evidence="1">
    <location>
        <begin position="81"/>
        <end position="180"/>
    </location>
</feature>